<dbReference type="STRING" id="266264.Rmet_3363"/>
<dbReference type="Proteomes" id="UP000002429">
    <property type="component" value="Chromosome"/>
</dbReference>
<evidence type="ECO:0000259" key="1">
    <source>
        <dbReference type="Pfam" id="PF06527"/>
    </source>
</evidence>
<name>Q1LHZ1_CUPMC</name>
<proteinExistence type="predicted"/>
<reference evidence="3" key="1">
    <citation type="journal article" date="2010" name="PLoS ONE">
        <title>The complete genome sequence of Cupriavidus metallidurans strain CH34, a master survivalist in harsh and anthropogenic environments.</title>
        <authorList>
            <person name="Janssen P.J."/>
            <person name="Van Houdt R."/>
            <person name="Moors H."/>
            <person name="Monsieurs P."/>
            <person name="Morin N."/>
            <person name="Michaux A."/>
            <person name="Benotmane M.A."/>
            <person name="Leys N."/>
            <person name="Vallaeys T."/>
            <person name="Lapidus A."/>
            <person name="Monchy S."/>
            <person name="Medigue C."/>
            <person name="Taghavi S."/>
            <person name="McCorkle S."/>
            <person name="Dunn J."/>
            <person name="van der Lelie D."/>
            <person name="Mergeay M."/>
        </authorList>
    </citation>
    <scope>NUCLEOTIDE SEQUENCE [LARGE SCALE GENOMIC DNA]</scope>
    <source>
        <strain evidence="3">ATCC 43123 / DSM 2839 / NBRC 102507 / CH34</strain>
    </source>
</reference>
<gene>
    <name evidence="2" type="ordered locus">Rmet_3363</name>
</gene>
<protein>
    <recommendedName>
        <fullName evidence="1">TniQ domain-containing protein</fullName>
    </recommendedName>
</protein>
<dbReference type="HOGENOM" id="CLU_844332_0_0_4"/>
<sequence>MRVPIRVEPFPEESLHGYLTRVGEANAIRFDRLRFELLGRKPKPSYALLGAFAESCRILPDEALRLGGFWKSDEGGTLYSMAGRLMLPERMLAPSMERVPRCKMCVRENGYQKSIWACTLLTTCHVHGVKLYNACESCGRPVGNDPWVKRTPCVCKSKGPIVAEASDGEIAIARLVEDGQLKAVPATLATSLGYLALEPVHRRLHTLHFLSDVFGRQARALISEGRVSSCPSRAYIAQQLLFVLSDWPAGFNDVFAKMSILDRQQNTVAAMRLWRLFRYYISDELWACSPFVRSAFEAAFNANFCKTLRRSSRLQIQESLDLVPSRDAG</sequence>
<dbReference type="InterPro" id="IPR009492">
    <property type="entry name" value="TniQ"/>
</dbReference>
<feature type="domain" description="TniQ" evidence="1">
    <location>
        <begin position="4"/>
        <end position="131"/>
    </location>
</feature>
<evidence type="ECO:0000313" key="3">
    <source>
        <dbReference type="Proteomes" id="UP000002429"/>
    </source>
</evidence>
<organism evidence="2 3">
    <name type="scientific">Cupriavidus metallidurans (strain ATCC 43123 / DSM 2839 / NBRC 102507 / CH34)</name>
    <name type="common">Ralstonia metallidurans</name>
    <dbReference type="NCBI Taxonomy" id="266264"/>
    <lineage>
        <taxon>Bacteria</taxon>
        <taxon>Pseudomonadati</taxon>
        <taxon>Pseudomonadota</taxon>
        <taxon>Betaproteobacteria</taxon>
        <taxon>Burkholderiales</taxon>
        <taxon>Burkholderiaceae</taxon>
        <taxon>Cupriavidus</taxon>
    </lineage>
</organism>
<evidence type="ECO:0000313" key="2">
    <source>
        <dbReference type="EMBL" id="ABF10235.1"/>
    </source>
</evidence>
<dbReference type="EMBL" id="CP000352">
    <property type="protein sequence ID" value="ABF10235.1"/>
    <property type="molecule type" value="Genomic_DNA"/>
</dbReference>
<dbReference type="RefSeq" id="WP_011517802.1">
    <property type="nucleotide sequence ID" value="NC_007973.1"/>
</dbReference>
<dbReference type="Pfam" id="PF06527">
    <property type="entry name" value="TniQ"/>
    <property type="match status" value="1"/>
</dbReference>
<dbReference type="KEGG" id="rme:Rmet_3363"/>
<keyword evidence="3" id="KW-1185">Reference proteome</keyword>
<dbReference type="eggNOG" id="ENOG50332W9">
    <property type="taxonomic scope" value="Bacteria"/>
</dbReference>
<accession>Q1LHZ1</accession>
<dbReference type="AlphaFoldDB" id="Q1LHZ1"/>